<organism evidence="3 4">
    <name type="scientific">Pseudooceanicola atlanticus</name>
    <dbReference type="NCBI Taxonomy" id="1461694"/>
    <lineage>
        <taxon>Bacteria</taxon>
        <taxon>Pseudomonadati</taxon>
        <taxon>Pseudomonadota</taxon>
        <taxon>Alphaproteobacteria</taxon>
        <taxon>Rhodobacterales</taxon>
        <taxon>Paracoccaceae</taxon>
        <taxon>Pseudooceanicola</taxon>
    </lineage>
</organism>
<dbReference type="eggNOG" id="COG0394">
    <property type="taxonomic scope" value="Bacteria"/>
</dbReference>
<evidence type="ECO:0000313" key="3">
    <source>
        <dbReference type="EMBL" id="KGM47755.1"/>
    </source>
</evidence>
<dbReference type="InterPro" id="IPR036196">
    <property type="entry name" value="Ptyr_pPase_sf"/>
</dbReference>
<dbReference type="Gene3D" id="3.40.50.2300">
    <property type="match status" value="1"/>
</dbReference>
<dbReference type="Pfam" id="PF01451">
    <property type="entry name" value="LMWPc"/>
    <property type="match status" value="1"/>
</dbReference>
<dbReference type="CDD" id="cd16345">
    <property type="entry name" value="LMWP_ArsC"/>
    <property type="match status" value="1"/>
</dbReference>
<evidence type="ECO:0000313" key="4">
    <source>
        <dbReference type="Proteomes" id="UP000030004"/>
    </source>
</evidence>
<dbReference type="InterPro" id="IPR023485">
    <property type="entry name" value="Ptyr_pPase"/>
</dbReference>
<accession>A0A0A0EBW8</accession>
<reference evidence="3 4" key="1">
    <citation type="journal article" date="2015" name="Antonie Van Leeuwenhoek">
        <title>Pseudooceanicola atlanticus gen. nov. sp. nov., isolated from surface seawater of the Atlantic Ocean and reclassification of Oceanicola batsensis, Oceanicola marinus, Oceanicola nitratireducens, Oceanicola nanhaiensis, Oceanicola antarcticus and Oceanicola flagellatus, as Pseudooceanicola batsensis comb. nov., Pseudooceanicola marinus comb. nov., Pseudooceanicola nitratireducens comb. nov., Pseudooceanicola nanhaiensis comb. nov., Pseudooceanicola antarcticus comb. nov., and Pseudooceanicola flagellatus comb. nov.</title>
        <authorList>
            <person name="Lai Q."/>
            <person name="Li G."/>
            <person name="Liu X."/>
            <person name="Du Y."/>
            <person name="Sun F."/>
            <person name="Shao Z."/>
        </authorList>
    </citation>
    <scope>NUCLEOTIDE SEQUENCE [LARGE SCALE GENOMIC DNA]</scope>
    <source>
        <strain evidence="3 4">22II-s11g</strain>
    </source>
</reference>
<dbReference type="AlphaFoldDB" id="A0A0A0EBW8"/>
<protein>
    <submittedName>
        <fullName evidence="3">Arsenate reductase</fullName>
    </submittedName>
</protein>
<dbReference type="PANTHER" id="PTHR43428:SF1">
    <property type="entry name" value="ARSENATE REDUCTASE"/>
    <property type="match status" value="1"/>
</dbReference>
<dbReference type="SMART" id="SM00226">
    <property type="entry name" value="LMWPc"/>
    <property type="match status" value="1"/>
</dbReference>
<keyword evidence="4" id="KW-1185">Reference proteome</keyword>
<dbReference type="STRING" id="1461694.ATO9_16965"/>
<dbReference type="RefSeq" id="WP_043751837.1">
    <property type="nucleotide sequence ID" value="NZ_AQQX01000008.1"/>
</dbReference>
<gene>
    <name evidence="3" type="ORF">ATO9_16965</name>
</gene>
<feature type="domain" description="Phosphotyrosine protein phosphatase I" evidence="2">
    <location>
        <begin position="1"/>
        <end position="137"/>
    </location>
</feature>
<evidence type="ECO:0000259" key="2">
    <source>
        <dbReference type="SMART" id="SM00226"/>
    </source>
</evidence>
<dbReference type="EMBL" id="AQQX01000008">
    <property type="protein sequence ID" value="KGM47755.1"/>
    <property type="molecule type" value="Genomic_DNA"/>
</dbReference>
<evidence type="ECO:0000256" key="1">
    <source>
        <dbReference type="ARBA" id="ARBA00022849"/>
    </source>
</evidence>
<dbReference type="PANTHER" id="PTHR43428">
    <property type="entry name" value="ARSENATE REDUCTASE"/>
    <property type="match status" value="1"/>
</dbReference>
<keyword evidence="1" id="KW-0059">Arsenical resistance</keyword>
<name>A0A0A0EBW8_9RHOB</name>
<proteinExistence type="predicted"/>
<dbReference type="GO" id="GO:0046685">
    <property type="term" value="P:response to arsenic-containing substance"/>
    <property type="evidence" value="ECO:0007669"/>
    <property type="project" value="UniProtKB-KW"/>
</dbReference>
<dbReference type="SUPFAM" id="SSF52788">
    <property type="entry name" value="Phosphotyrosine protein phosphatases I"/>
    <property type="match status" value="1"/>
</dbReference>
<dbReference type="OrthoDB" id="9793058at2"/>
<dbReference type="Proteomes" id="UP000030004">
    <property type="component" value="Unassembled WGS sequence"/>
</dbReference>
<comment type="caution">
    <text evidence="3">The sequence shown here is derived from an EMBL/GenBank/DDBJ whole genome shotgun (WGS) entry which is preliminary data.</text>
</comment>
<sequence length="157" mass="17056">MNILVLCAGNSVRSILLEAILNDRGGGRVQAWSAGSHPTGSIHPQALKLLEEMDHDTSRLRSKSWDEFTGPDAPEIDMVITVCARVAGGACPVWPGQPVRAHWGLEDPAALPEDLWESGFRAAYDILDRRAGALLKHAIETLDPSELKATLDRIGKK</sequence>